<reference evidence="4 5" key="1">
    <citation type="journal article" date="2008" name="Int. J. Syst. Evol. Microbiol.">
        <title>Tessaracoccus flavescens sp. nov., isolated from marine sediment.</title>
        <authorList>
            <person name="Lee D.W."/>
            <person name="Lee S.D."/>
        </authorList>
    </citation>
    <scope>NUCLEOTIDE SEQUENCE [LARGE SCALE GENOMIC DNA]</scope>
    <source>
        <strain evidence="4 5">SST-39T</strain>
    </source>
</reference>
<keyword evidence="5" id="KW-1185">Reference proteome</keyword>
<dbReference type="Pfam" id="PF00329">
    <property type="entry name" value="Complex1_30kDa"/>
    <property type="match status" value="1"/>
</dbReference>
<gene>
    <name evidence="4" type="ORF">BW733_03510</name>
</gene>
<dbReference type="InterPro" id="IPR001268">
    <property type="entry name" value="NADH_UbQ_OxRdtase_30kDa_su"/>
</dbReference>
<organism evidence="4 5">
    <name type="scientific">Tessaracoccus flavescens</name>
    <dbReference type="NCBI Taxonomy" id="399497"/>
    <lineage>
        <taxon>Bacteria</taxon>
        <taxon>Bacillati</taxon>
        <taxon>Actinomycetota</taxon>
        <taxon>Actinomycetes</taxon>
        <taxon>Propionibacteriales</taxon>
        <taxon>Propionibacteriaceae</taxon>
        <taxon>Tessaracoccus</taxon>
    </lineage>
</organism>
<dbReference type="GO" id="GO:0008137">
    <property type="term" value="F:NADH dehydrogenase (ubiquinone) activity"/>
    <property type="evidence" value="ECO:0007669"/>
    <property type="project" value="InterPro"/>
</dbReference>
<dbReference type="RefSeq" id="WP_077347925.1">
    <property type="nucleotide sequence ID" value="NZ_CP019607.1"/>
</dbReference>
<feature type="domain" description="NADH:ubiquinone oxidoreductase 30kDa subunit" evidence="3">
    <location>
        <begin position="13"/>
        <end position="111"/>
    </location>
</feature>
<evidence type="ECO:0000256" key="1">
    <source>
        <dbReference type="ARBA" id="ARBA00007569"/>
    </source>
</evidence>
<comment type="similarity">
    <text evidence="1">Belongs to the complex I 30 kDa subunit family.</text>
</comment>
<dbReference type="SUPFAM" id="SSF143243">
    <property type="entry name" value="Nqo5-like"/>
    <property type="match status" value="1"/>
</dbReference>
<dbReference type="EMBL" id="CP019607">
    <property type="protein sequence ID" value="AQP50039.1"/>
    <property type="molecule type" value="Genomic_DNA"/>
</dbReference>
<dbReference type="OrthoDB" id="3746692at2"/>
<evidence type="ECO:0000313" key="5">
    <source>
        <dbReference type="Proteomes" id="UP000188235"/>
    </source>
</evidence>
<dbReference type="PANTHER" id="PTHR10884:SF14">
    <property type="entry name" value="NADH DEHYDROGENASE [UBIQUINONE] IRON-SULFUR PROTEIN 3, MITOCHONDRIAL"/>
    <property type="match status" value="1"/>
</dbReference>
<dbReference type="STRING" id="399497.BW733_03510"/>
<dbReference type="InterPro" id="IPR037232">
    <property type="entry name" value="NADH_quin_OxRdtase_su_C/D-like"/>
</dbReference>
<protein>
    <recommendedName>
        <fullName evidence="3">NADH:ubiquinone oxidoreductase 30kDa subunit domain-containing protein</fullName>
    </recommendedName>
</protein>
<dbReference type="AlphaFoldDB" id="A0A1Q2CVD1"/>
<dbReference type="Gene3D" id="3.30.460.80">
    <property type="entry name" value="NADH:ubiquinone oxidoreductase, 30kDa subunit"/>
    <property type="match status" value="1"/>
</dbReference>
<evidence type="ECO:0000313" key="4">
    <source>
        <dbReference type="EMBL" id="AQP50039.1"/>
    </source>
</evidence>
<evidence type="ECO:0000256" key="2">
    <source>
        <dbReference type="SAM" id="MobiDB-lite"/>
    </source>
</evidence>
<sequence length="169" mass="18043">MSWRAEAEAALAGGYTFLLNLTAVDEVGRSDHIRVLLRLLDPKTGGERTIDTLAERDDPHVADLADLFPGAAFLQRQVHDFFGVEFDGGDNRPLIHHGGGAPLRKDVLLTGRLETAWPGALEPGESGASPSRRKLVPPGVPDPAVLADPDSSPADVALSATGARVRRQR</sequence>
<evidence type="ECO:0000259" key="3">
    <source>
        <dbReference type="Pfam" id="PF00329"/>
    </source>
</evidence>
<accession>A0A1Q2CVD1</accession>
<feature type="region of interest" description="Disordered" evidence="2">
    <location>
        <begin position="118"/>
        <end position="169"/>
    </location>
</feature>
<proteinExistence type="inferred from homology"/>
<dbReference type="Proteomes" id="UP000188235">
    <property type="component" value="Chromosome"/>
</dbReference>
<name>A0A1Q2CVD1_9ACTN</name>
<dbReference type="KEGG" id="tfa:BW733_03510"/>
<dbReference type="PANTHER" id="PTHR10884">
    <property type="entry name" value="NADH DEHYDROGENASE UBIQUINONE IRON-SULFUR PROTEIN 3"/>
    <property type="match status" value="1"/>
</dbReference>